<comment type="caution">
    <text evidence="8">The sequence shown here is derived from an EMBL/GenBank/DDBJ whole genome shotgun (WGS) entry which is preliminary data.</text>
</comment>
<proteinExistence type="inferred from homology"/>
<comment type="similarity">
    <text evidence="3">Belongs to the [NiFe]/[NiFeSe] hydrogenase large subunit family.</text>
</comment>
<comment type="subcellular location">
    <subcellularLocation>
        <location evidence="2">Cell envelope</location>
    </subcellularLocation>
</comment>
<dbReference type="InterPro" id="IPR050867">
    <property type="entry name" value="NiFe/NiFeSe_hydrgnase_LSU"/>
</dbReference>
<dbReference type="PROSITE" id="PS00507">
    <property type="entry name" value="NI_HGENASE_L_1"/>
    <property type="match status" value="1"/>
</dbReference>
<feature type="binding site" evidence="7">
    <location>
        <position position="451"/>
    </location>
    <ligand>
        <name>Mg(2+)</name>
        <dbReference type="ChEBI" id="CHEBI:18420"/>
    </ligand>
</feature>
<feature type="binding site" evidence="7">
    <location>
        <position position="39"/>
    </location>
    <ligand>
        <name>Mg(2+)</name>
        <dbReference type="ChEBI" id="CHEBI:18420"/>
    </ligand>
</feature>
<dbReference type="RefSeq" id="WP_129081835.1">
    <property type="nucleotide sequence ID" value="NZ_CP041070.1"/>
</dbReference>
<dbReference type="EMBL" id="PDKO01000004">
    <property type="protein sequence ID" value="RXJ63319.1"/>
    <property type="molecule type" value="Genomic_DNA"/>
</dbReference>
<reference evidence="8 9" key="1">
    <citation type="submission" date="2017-10" db="EMBL/GenBank/DDBJ databases">
        <title>Genomics of the genus Arcobacter.</title>
        <authorList>
            <person name="Perez-Cataluna A."/>
            <person name="Figueras M.J."/>
        </authorList>
    </citation>
    <scope>NUCLEOTIDE SEQUENCE [LARGE SCALE GENOMIC DNA]</scope>
    <source>
        <strain evidence="8 9">DSM 24636</strain>
    </source>
</reference>
<evidence type="ECO:0000313" key="8">
    <source>
        <dbReference type="EMBL" id="RXJ63319.1"/>
    </source>
</evidence>
<evidence type="ECO:0000256" key="4">
    <source>
        <dbReference type="ARBA" id="ARBA00022596"/>
    </source>
</evidence>
<dbReference type="STRING" id="877500.GCA_000935065_00507"/>
<accession>A0A4Q0Y3S1</accession>
<keyword evidence="7" id="KW-0408">Iron</keyword>
<feature type="binding site" evidence="7">
    <location>
        <position position="58"/>
    </location>
    <ligand>
        <name>Ni(2+)</name>
        <dbReference type="ChEBI" id="CHEBI:49786"/>
    </ligand>
</feature>
<gene>
    <name evidence="8" type="ORF">CRV06_06485</name>
</gene>
<evidence type="ECO:0000256" key="5">
    <source>
        <dbReference type="ARBA" id="ARBA00022723"/>
    </source>
</evidence>
<evidence type="ECO:0000256" key="6">
    <source>
        <dbReference type="ARBA" id="ARBA00023002"/>
    </source>
</evidence>
<dbReference type="InterPro" id="IPR018194">
    <property type="entry name" value="Ni-dep_hyd_lsu_Ni_BS"/>
</dbReference>
<dbReference type="Pfam" id="PF00374">
    <property type="entry name" value="NiFeSe_Hases"/>
    <property type="match status" value="2"/>
</dbReference>
<keyword evidence="4 7" id="KW-0533">Nickel</keyword>
<sequence>MRTVDIVERIEGEAKLVCTWDDKIITNAQIEFLNFRGFEYILEKKAPLDALIYTPRICGICGQAHLKATVEVLENIYKNLNYEIELTNKAKLLREIGLNIEIIDSHIKWFYMFIMPDITALSSKDFSSYKPLKGEKWLKSSFITSEIIKSLAIIGGQWPHTSYMVPGGVVSDPTLLDLTTMKNYLDSAINFFEDDFAGVCIDDYLSFSKAEDLDKIGKDLKDFIDLCFEHGFDKIGKSYNRHLVLSSTELFKVGKSNKRVINRVDLERIEESCEYTFNIDKNKQSKEAYTWAKNVRYADNFFETGPLSRAVISKRAFISKLHEKFEDSVLTRVMARMDEFVHLLYITKNLISKIDISEESFVKPKISLNEIKNAEAKSVVEASRGSLFHDISIKDGKISKYNVITPTVWNLGPGNKSEPSVAQKAIIGLDSIEKAEITLRSFDICSVCTTH</sequence>
<keyword evidence="5 7" id="KW-0479">Metal-binding</keyword>
<dbReference type="PANTHER" id="PTHR42958:SF4">
    <property type="entry name" value="HYDROGENASE EXPRESSION_FORMATION PROTEIN HUPK"/>
    <property type="match status" value="1"/>
</dbReference>
<comment type="cofactor">
    <cofactor evidence="1 7">
        <name>Ni(2+)</name>
        <dbReference type="ChEBI" id="CHEBI:49786"/>
    </cofactor>
</comment>
<feature type="binding site" evidence="7">
    <location>
        <position position="448"/>
    </location>
    <ligand>
        <name>Fe cation</name>
        <dbReference type="ChEBI" id="CHEBI:24875"/>
    </ligand>
</feature>
<dbReference type="OrthoDB" id="9761717at2"/>
<organism evidence="8 9">
    <name type="scientific">Halarcobacter anaerophilus</name>
    <dbReference type="NCBI Taxonomy" id="877500"/>
    <lineage>
        <taxon>Bacteria</taxon>
        <taxon>Pseudomonadati</taxon>
        <taxon>Campylobacterota</taxon>
        <taxon>Epsilonproteobacteria</taxon>
        <taxon>Campylobacterales</taxon>
        <taxon>Arcobacteraceae</taxon>
        <taxon>Halarcobacter</taxon>
    </lineage>
</organism>
<dbReference type="SUPFAM" id="SSF56762">
    <property type="entry name" value="HydB/Nqo4-like"/>
    <property type="match status" value="1"/>
</dbReference>
<feature type="binding site" evidence="7">
    <location>
        <position position="61"/>
    </location>
    <ligand>
        <name>Ni(2+)</name>
        <dbReference type="ChEBI" id="CHEBI:49786"/>
    </ligand>
</feature>
<dbReference type="Gene3D" id="1.10.645.10">
    <property type="entry name" value="Cytochrome-c3 Hydrogenase, chain B"/>
    <property type="match status" value="1"/>
</dbReference>
<dbReference type="PANTHER" id="PTHR42958">
    <property type="entry name" value="HYDROGENASE-2 LARGE CHAIN"/>
    <property type="match status" value="1"/>
</dbReference>
<name>A0A4Q0Y3S1_9BACT</name>
<feature type="binding site" evidence="7">
    <location>
        <position position="61"/>
    </location>
    <ligand>
        <name>Fe cation</name>
        <dbReference type="ChEBI" id="CHEBI:24875"/>
    </ligand>
</feature>
<evidence type="ECO:0000256" key="2">
    <source>
        <dbReference type="ARBA" id="ARBA00004196"/>
    </source>
</evidence>
<keyword evidence="9" id="KW-1185">Reference proteome</keyword>
<evidence type="ECO:0000256" key="3">
    <source>
        <dbReference type="ARBA" id="ARBA00009292"/>
    </source>
</evidence>
<keyword evidence="7" id="KW-0460">Magnesium</keyword>
<keyword evidence="6" id="KW-0560">Oxidoreductase</keyword>
<dbReference type="InterPro" id="IPR001501">
    <property type="entry name" value="Ni-dep_hyd_lsu"/>
</dbReference>
<protein>
    <submittedName>
        <fullName evidence="8">Ni/Fe hydrogenase</fullName>
    </submittedName>
</protein>
<feature type="binding site" evidence="7">
    <location>
        <position position="403"/>
    </location>
    <ligand>
        <name>Mg(2+)</name>
        <dbReference type="ChEBI" id="CHEBI:18420"/>
    </ligand>
</feature>
<dbReference type="InterPro" id="IPR029014">
    <property type="entry name" value="NiFe-Hase_large"/>
</dbReference>
<dbReference type="GO" id="GO:0030313">
    <property type="term" value="C:cell envelope"/>
    <property type="evidence" value="ECO:0007669"/>
    <property type="project" value="UniProtKB-SubCell"/>
</dbReference>
<feature type="binding site" evidence="7">
    <location>
        <position position="445"/>
    </location>
    <ligand>
        <name>Ni(2+)</name>
        <dbReference type="ChEBI" id="CHEBI:49786"/>
    </ligand>
</feature>
<evidence type="ECO:0000256" key="1">
    <source>
        <dbReference type="ARBA" id="ARBA00001967"/>
    </source>
</evidence>
<comment type="cofactor">
    <cofactor evidence="7">
        <name>Fe cation</name>
        <dbReference type="ChEBI" id="CHEBI:24875"/>
    </cofactor>
</comment>
<evidence type="ECO:0000313" key="9">
    <source>
        <dbReference type="Proteomes" id="UP000290191"/>
    </source>
</evidence>
<dbReference type="AlphaFoldDB" id="A0A4Q0Y3S1"/>
<dbReference type="GO" id="GO:0016151">
    <property type="term" value="F:nickel cation binding"/>
    <property type="evidence" value="ECO:0007669"/>
    <property type="project" value="InterPro"/>
</dbReference>
<dbReference type="GO" id="GO:0008901">
    <property type="term" value="F:ferredoxin hydrogenase activity"/>
    <property type="evidence" value="ECO:0007669"/>
    <property type="project" value="InterPro"/>
</dbReference>
<dbReference type="Proteomes" id="UP000290191">
    <property type="component" value="Unassembled WGS sequence"/>
</dbReference>
<evidence type="ECO:0000256" key="7">
    <source>
        <dbReference type="PIRSR" id="PIRSR601501-1"/>
    </source>
</evidence>